<sequence length="246" mass="27660">MAAASWHDVNIHIATLLAGFHGYTVRWNPTTIRYPFPIDTLRIQSCIVDFALAIQVILPTTRVTIHRTRDLPLSISSPAVLLGVRSLYMDSVGSSVTSHEIDDITQLMKPHLQLMRLYSTYYQKSHPSAQFAPTLLCLFLKAGYLHILSFASGTCESSALTGQLIDSLPFALQCQSDDGLLDRMRIAMALFTLQRHIAKICSEWDESCWPRDMLADEHECIVDVTGVSTPSPTAYVDHNDKSWWYD</sequence>
<protein>
    <submittedName>
        <fullName evidence="1">Uncharacterized protein</fullName>
    </submittedName>
</protein>
<accession>A0A2R6NEX6</accession>
<name>A0A2R6NEX6_9APHY</name>
<dbReference type="EMBL" id="MLYV02001304">
    <property type="protein sequence ID" value="PSR70906.1"/>
    <property type="molecule type" value="Genomic_DNA"/>
</dbReference>
<keyword evidence="2" id="KW-1185">Reference proteome</keyword>
<comment type="caution">
    <text evidence="1">The sequence shown here is derived from an EMBL/GenBank/DDBJ whole genome shotgun (WGS) entry which is preliminary data.</text>
</comment>
<evidence type="ECO:0000313" key="1">
    <source>
        <dbReference type="EMBL" id="PSR70906.1"/>
    </source>
</evidence>
<organism evidence="1 2">
    <name type="scientific">Hermanssonia centrifuga</name>
    <dbReference type="NCBI Taxonomy" id="98765"/>
    <lineage>
        <taxon>Eukaryota</taxon>
        <taxon>Fungi</taxon>
        <taxon>Dikarya</taxon>
        <taxon>Basidiomycota</taxon>
        <taxon>Agaricomycotina</taxon>
        <taxon>Agaricomycetes</taxon>
        <taxon>Polyporales</taxon>
        <taxon>Meruliaceae</taxon>
        <taxon>Hermanssonia</taxon>
    </lineage>
</organism>
<dbReference type="Proteomes" id="UP000186601">
    <property type="component" value="Unassembled WGS sequence"/>
</dbReference>
<dbReference type="OrthoDB" id="2803005at2759"/>
<dbReference type="AlphaFoldDB" id="A0A2R6NEX6"/>
<gene>
    <name evidence="1" type="ORF">PHLCEN_2v13220</name>
</gene>
<reference evidence="1 2" key="1">
    <citation type="submission" date="2018-02" db="EMBL/GenBank/DDBJ databases">
        <title>Genome sequence of the basidiomycete white-rot fungus Phlebia centrifuga.</title>
        <authorList>
            <person name="Granchi Z."/>
            <person name="Peng M."/>
            <person name="de Vries R.P."/>
            <person name="Hilden K."/>
            <person name="Makela M.R."/>
            <person name="Grigoriev I."/>
            <person name="Riley R."/>
        </authorList>
    </citation>
    <scope>NUCLEOTIDE SEQUENCE [LARGE SCALE GENOMIC DNA]</scope>
    <source>
        <strain evidence="1 2">FBCC195</strain>
    </source>
</reference>
<evidence type="ECO:0000313" key="2">
    <source>
        <dbReference type="Proteomes" id="UP000186601"/>
    </source>
</evidence>
<proteinExistence type="predicted"/>